<evidence type="ECO:0000256" key="3">
    <source>
        <dbReference type="ARBA" id="ARBA00022692"/>
    </source>
</evidence>
<evidence type="ECO:0000313" key="7">
    <source>
        <dbReference type="EMBL" id="CAF9907961.1"/>
    </source>
</evidence>
<feature type="transmembrane region" description="Helical" evidence="6">
    <location>
        <begin position="88"/>
        <end position="109"/>
    </location>
</feature>
<comment type="caution">
    <text evidence="7">The sequence shown here is derived from an EMBL/GenBank/DDBJ whole genome shotgun (WGS) entry which is preliminary data.</text>
</comment>
<dbReference type="OrthoDB" id="3639251at2759"/>
<keyword evidence="5 6" id="KW-0472">Membrane</keyword>
<reference evidence="7" key="1">
    <citation type="submission" date="2021-03" db="EMBL/GenBank/DDBJ databases">
        <authorList>
            <person name="Tagirdzhanova G."/>
        </authorList>
    </citation>
    <scope>NUCLEOTIDE SEQUENCE</scope>
</reference>
<feature type="transmembrane region" description="Helical" evidence="6">
    <location>
        <begin position="29"/>
        <end position="49"/>
    </location>
</feature>
<dbReference type="AlphaFoldDB" id="A0A8H3EIU5"/>
<evidence type="ECO:0008006" key="9">
    <source>
        <dbReference type="Google" id="ProtNLM"/>
    </source>
</evidence>
<dbReference type="PANTHER" id="PTHR43791">
    <property type="entry name" value="PERMEASE-RELATED"/>
    <property type="match status" value="1"/>
</dbReference>
<organism evidence="7 8">
    <name type="scientific">Heterodermia speciosa</name>
    <dbReference type="NCBI Taxonomy" id="116794"/>
    <lineage>
        <taxon>Eukaryota</taxon>
        <taxon>Fungi</taxon>
        <taxon>Dikarya</taxon>
        <taxon>Ascomycota</taxon>
        <taxon>Pezizomycotina</taxon>
        <taxon>Lecanoromycetes</taxon>
        <taxon>OSLEUM clade</taxon>
        <taxon>Lecanoromycetidae</taxon>
        <taxon>Caliciales</taxon>
        <taxon>Physciaceae</taxon>
        <taxon>Heterodermia</taxon>
    </lineage>
</organism>
<keyword evidence="8" id="KW-1185">Reference proteome</keyword>
<name>A0A8H3EIU5_9LECA</name>
<dbReference type="Proteomes" id="UP000664521">
    <property type="component" value="Unassembled WGS sequence"/>
</dbReference>
<feature type="transmembrane region" description="Helical" evidence="6">
    <location>
        <begin position="55"/>
        <end position="76"/>
    </location>
</feature>
<evidence type="ECO:0000256" key="4">
    <source>
        <dbReference type="ARBA" id="ARBA00022989"/>
    </source>
</evidence>
<evidence type="ECO:0000313" key="8">
    <source>
        <dbReference type="Proteomes" id="UP000664521"/>
    </source>
</evidence>
<evidence type="ECO:0000256" key="6">
    <source>
        <dbReference type="SAM" id="Phobius"/>
    </source>
</evidence>
<proteinExistence type="predicted"/>
<evidence type="ECO:0000256" key="5">
    <source>
        <dbReference type="ARBA" id="ARBA00023136"/>
    </source>
</evidence>
<feature type="transmembrane region" description="Helical" evidence="6">
    <location>
        <begin position="121"/>
        <end position="149"/>
    </location>
</feature>
<evidence type="ECO:0000256" key="1">
    <source>
        <dbReference type="ARBA" id="ARBA00004141"/>
    </source>
</evidence>
<keyword evidence="4 6" id="KW-1133">Transmembrane helix</keyword>
<dbReference type="GO" id="GO:0016020">
    <property type="term" value="C:membrane"/>
    <property type="evidence" value="ECO:0007669"/>
    <property type="project" value="UniProtKB-SubCell"/>
</dbReference>
<dbReference type="InterPro" id="IPR036259">
    <property type="entry name" value="MFS_trans_sf"/>
</dbReference>
<dbReference type="PANTHER" id="PTHR43791:SF58">
    <property type="entry name" value="TRANSPORTER, PUTATIVE (AFU_ORTHOLOGUE AFUA_8G04470)-RELATED"/>
    <property type="match status" value="1"/>
</dbReference>
<gene>
    <name evidence="7" type="ORF">HETSPECPRED_007949</name>
</gene>
<evidence type="ECO:0000256" key="2">
    <source>
        <dbReference type="ARBA" id="ARBA00022448"/>
    </source>
</evidence>
<protein>
    <recommendedName>
        <fullName evidence="9">Major facilitator superfamily (MFS) profile domain-containing protein</fullName>
    </recommendedName>
</protein>
<comment type="subcellular location">
    <subcellularLocation>
        <location evidence="1">Membrane</location>
        <topology evidence="1">Multi-pass membrane protein</topology>
    </subcellularLocation>
</comment>
<dbReference type="EMBL" id="CAJPDS010000006">
    <property type="protein sequence ID" value="CAF9907961.1"/>
    <property type="molecule type" value="Genomic_DNA"/>
</dbReference>
<keyword evidence="3 6" id="KW-0812">Transmembrane</keyword>
<dbReference type="SUPFAM" id="SSF103473">
    <property type="entry name" value="MFS general substrate transporter"/>
    <property type="match status" value="1"/>
</dbReference>
<keyword evidence="2" id="KW-0813">Transport</keyword>
<accession>A0A8H3EIU5</accession>
<sequence>MLTTNKPYYYAVIPVLLSSLIGDKYRLRAPIITFNSLCLITGFAMLGFADQVTVRYIGTFLATGAYISNWAALNCYQANNITGQWKRVVSAASITACNGLGGVAGAFIVRQKEAPRYMTAIWVSIGSILNASHLIIIAIIAAFTLYFLYANKKQRKGETVIEETDGFRYTY</sequence>
<dbReference type="GO" id="GO:0022857">
    <property type="term" value="F:transmembrane transporter activity"/>
    <property type="evidence" value="ECO:0007669"/>
    <property type="project" value="TreeGrafter"/>
</dbReference>